<dbReference type="AlphaFoldDB" id="A0A4P9XUN6"/>
<sequence>MSAAVGTLSLPVVAAHPMSLCRLPAWGSRRMLIRRIRQWLHATGRAGCATTRQCWHHLRELLRCIWRILVKFDDHFDGDGGDDDVDTGSIYYADPEEADPNTLAHTALACGADIVPASVAHATHSWCTPTIRMTPMKGPLMLNATPYCFPA</sequence>
<proteinExistence type="predicted"/>
<evidence type="ECO:0000313" key="2">
    <source>
        <dbReference type="Proteomes" id="UP000271241"/>
    </source>
</evidence>
<dbReference type="Proteomes" id="UP000271241">
    <property type="component" value="Unassembled WGS sequence"/>
</dbReference>
<keyword evidence="2" id="KW-1185">Reference proteome</keyword>
<accession>A0A4P9XUN6</accession>
<organism evidence="1 2">
    <name type="scientific">Thamnocephalis sphaerospora</name>
    <dbReference type="NCBI Taxonomy" id="78915"/>
    <lineage>
        <taxon>Eukaryota</taxon>
        <taxon>Fungi</taxon>
        <taxon>Fungi incertae sedis</taxon>
        <taxon>Zoopagomycota</taxon>
        <taxon>Zoopagomycotina</taxon>
        <taxon>Zoopagomycetes</taxon>
        <taxon>Zoopagales</taxon>
        <taxon>Sigmoideomycetaceae</taxon>
        <taxon>Thamnocephalis</taxon>
    </lineage>
</organism>
<dbReference type="EMBL" id="KZ992536">
    <property type="protein sequence ID" value="RKP09160.1"/>
    <property type="molecule type" value="Genomic_DNA"/>
</dbReference>
<evidence type="ECO:0000313" key="1">
    <source>
        <dbReference type="EMBL" id="RKP09160.1"/>
    </source>
</evidence>
<name>A0A4P9XUN6_9FUNG</name>
<reference evidence="2" key="1">
    <citation type="journal article" date="2018" name="Nat. Microbiol.">
        <title>Leveraging single-cell genomics to expand the fungal tree of life.</title>
        <authorList>
            <person name="Ahrendt S.R."/>
            <person name="Quandt C.A."/>
            <person name="Ciobanu D."/>
            <person name="Clum A."/>
            <person name="Salamov A."/>
            <person name="Andreopoulos B."/>
            <person name="Cheng J.F."/>
            <person name="Woyke T."/>
            <person name="Pelin A."/>
            <person name="Henrissat B."/>
            <person name="Reynolds N.K."/>
            <person name="Benny G.L."/>
            <person name="Smith M.E."/>
            <person name="James T.Y."/>
            <person name="Grigoriev I.V."/>
        </authorList>
    </citation>
    <scope>NUCLEOTIDE SEQUENCE [LARGE SCALE GENOMIC DNA]</scope>
    <source>
        <strain evidence="2">RSA 1356</strain>
    </source>
</reference>
<gene>
    <name evidence="1" type="ORF">THASP1DRAFT_22958</name>
</gene>
<protein>
    <submittedName>
        <fullName evidence="1">Uncharacterized protein</fullName>
    </submittedName>
</protein>